<reference evidence="1 2" key="1">
    <citation type="journal article" date="2019" name="Nat. Ecol. Evol.">
        <title>Megaphylogeny resolves global patterns of mushroom evolution.</title>
        <authorList>
            <person name="Varga T."/>
            <person name="Krizsan K."/>
            <person name="Foldi C."/>
            <person name="Dima B."/>
            <person name="Sanchez-Garcia M."/>
            <person name="Sanchez-Ramirez S."/>
            <person name="Szollosi G.J."/>
            <person name="Szarkandi J.G."/>
            <person name="Papp V."/>
            <person name="Albert L."/>
            <person name="Andreopoulos W."/>
            <person name="Angelini C."/>
            <person name="Antonin V."/>
            <person name="Barry K.W."/>
            <person name="Bougher N.L."/>
            <person name="Buchanan P."/>
            <person name="Buyck B."/>
            <person name="Bense V."/>
            <person name="Catcheside P."/>
            <person name="Chovatia M."/>
            <person name="Cooper J."/>
            <person name="Damon W."/>
            <person name="Desjardin D."/>
            <person name="Finy P."/>
            <person name="Geml J."/>
            <person name="Haridas S."/>
            <person name="Hughes K."/>
            <person name="Justo A."/>
            <person name="Karasinski D."/>
            <person name="Kautmanova I."/>
            <person name="Kiss B."/>
            <person name="Kocsube S."/>
            <person name="Kotiranta H."/>
            <person name="LaButti K.M."/>
            <person name="Lechner B.E."/>
            <person name="Liimatainen K."/>
            <person name="Lipzen A."/>
            <person name="Lukacs Z."/>
            <person name="Mihaltcheva S."/>
            <person name="Morgado L.N."/>
            <person name="Niskanen T."/>
            <person name="Noordeloos M.E."/>
            <person name="Ohm R.A."/>
            <person name="Ortiz-Santana B."/>
            <person name="Ovrebo C."/>
            <person name="Racz N."/>
            <person name="Riley R."/>
            <person name="Savchenko A."/>
            <person name="Shiryaev A."/>
            <person name="Soop K."/>
            <person name="Spirin V."/>
            <person name="Szebenyi C."/>
            <person name="Tomsovsky M."/>
            <person name="Tulloss R.E."/>
            <person name="Uehling J."/>
            <person name="Grigoriev I.V."/>
            <person name="Vagvolgyi C."/>
            <person name="Papp T."/>
            <person name="Martin F.M."/>
            <person name="Miettinen O."/>
            <person name="Hibbett D.S."/>
            <person name="Nagy L.G."/>
        </authorList>
    </citation>
    <scope>NUCLEOTIDE SEQUENCE [LARGE SCALE GENOMIC DNA]</scope>
    <source>
        <strain evidence="1 2">CBS 166.37</strain>
    </source>
</reference>
<dbReference type="AlphaFoldDB" id="A0A5C3MDQ3"/>
<protein>
    <submittedName>
        <fullName evidence="1">Uncharacterized protein</fullName>
    </submittedName>
</protein>
<dbReference type="Proteomes" id="UP000308652">
    <property type="component" value="Unassembled WGS sequence"/>
</dbReference>
<dbReference type="EMBL" id="ML213600">
    <property type="protein sequence ID" value="TFK39281.1"/>
    <property type="molecule type" value="Genomic_DNA"/>
</dbReference>
<evidence type="ECO:0000313" key="1">
    <source>
        <dbReference type="EMBL" id="TFK39281.1"/>
    </source>
</evidence>
<evidence type="ECO:0000313" key="2">
    <source>
        <dbReference type="Proteomes" id="UP000308652"/>
    </source>
</evidence>
<organism evidence="1 2">
    <name type="scientific">Crucibulum laeve</name>
    <dbReference type="NCBI Taxonomy" id="68775"/>
    <lineage>
        <taxon>Eukaryota</taxon>
        <taxon>Fungi</taxon>
        <taxon>Dikarya</taxon>
        <taxon>Basidiomycota</taxon>
        <taxon>Agaricomycotina</taxon>
        <taxon>Agaricomycetes</taxon>
        <taxon>Agaricomycetidae</taxon>
        <taxon>Agaricales</taxon>
        <taxon>Agaricineae</taxon>
        <taxon>Nidulariaceae</taxon>
        <taxon>Crucibulum</taxon>
    </lineage>
</organism>
<keyword evidence="2" id="KW-1185">Reference proteome</keyword>
<gene>
    <name evidence="1" type="ORF">BDQ12DRAFT_665608</name>
</gene>
<accession>A0A5C3MDQ3</accession>
<name>A0A5C3MDQ3_9AGAR</name>
<sequence>MPYSLAQDYALVVVENQKADVLMEAAELELSVDGHVVQVFAVVEGNQLISEDIHTVQVFVVVVEDQLVSEDDHVVQVFVVVVEDQLVSEDDHVVQGEVEVEVVLKLQNDSSLVYNVALEVQEYNKFEDWLIDGFHVPAAIFESKWQIQKDPEKKFRQIQIDSDSDRFRQTDSDRFRQIQRD</sequence>
<proteinExistence type="predicted"/>